<comment type="caution">
    <text evidence="2">The sequence shown here is derived from an EMBL/GenBank/DDBJ whole genome shotgun (WGS) entry which is preliminary data.</text>
</comment>
<reference evidence="2" key="1">
    <citation type="submission" date="2023-08" db="EMBL/GenBank/DDBJ databases">
        <authorList>
            <person name="Audoor S."/>
            <person name="Bilcke G."/>
        </authorList>
    </citation>
    <scope>NUCLEOTIDE SEQUENCE</scope>
</reference>
<dbReference type="EMBL" id="CAKOGP040001981">
    <property type="protein sequence ID" value="CAJ1959244.1"/>
    <property type="molecule type" value="Genomic_DNA"/>
</dbReference>
<dbReference type="AlphaFoldDB" id="A0AAD2G0M2"/>
<protein>
    <submittedName>
        <fullName evidence="2">Uncharacterized protein</fullName>
    </submittedName>
</protein>
<gene>
    <name evidence="2" type="ORF">CYCCA115_LOCUS17665</name>
</gene>
<accession>A0AAD2G0M2</accession>
<evidence type="ECO:0000313" key="2">
    <source>
        <dbReference type="EMBL" id="CAJ1959244.1"/>
    </source>
</evidence>
<keyword evidence="3" id="KW-1185">Reference proteome</keyword>
<proteinExistence type="predicted"/>
<dbReference type="Proteomes" id="UP001295423">
    <property type="component" value="Unassembled WGS sequence"/>
</dbReference>
<evidence type="ECO:0000313" key="3">
    <source>
        <dbReference type="Proteomes" id="UP001295423"/>
    </source>
</evidence>
<organism evidence="2 3">
    <name type="scientific">Cylindrotheca closterium</name>
    <dbReference type="NCBI Taxonomy" id="2856"/>
    <lineage>
        <taxon>Eukaryota</taxon>
        <taxon>Sar</taxon>
        <taxon>Stramenopiles</taxon>
        <taxon>Ochrophyta</taxon>
        <taxon>Bacillariophyta</taxon>
        <taxon>Bacillariophyceae</taxon>
        <taxon>Bacillariophycidae</taxon>
        <taxon>Bacillariales</taxon>
        <taxon>Bacillariaceae</taxon>
        <taxon>Cylindrotheca</taxon>
    </lineage>
</organism>
<sequence length="314" mass="35958">MKKSSTLEKFKSVVAVSSTFPHFQPPAVSIIAKKMTTLKMTKPQPVSPCTMITKPYECEDIAETEAETSDQSEDPLSSAPESSCLSDWDAGVEITPIESSLRQMRVSIPETTAAIAERSEYLKQPPVNTSRRSCLKTQQGSKRRTGIHYTRETMLRLPMRETLLRKRMCVSFNPAVVVRSIRPMRMMTREKGSLWFQPAEYSRMAKRCNRIARNVRHGGEEQNGRSLCSRGLEHLVYANSRKDAKFDGWFSVFKEQRTQRRGEHYDEDRMRIIYHLSTSESSMEAQIRGMADEQDIQKYLLSTRNSSLEKPSIS</sequence>
<feature type="region of interest" description="Disordered" evidence="1">
    <location>
        <begin position="63"/>
        <end position="84"/>
    </location>
</feature>
<evidence type="ECO:0000256" key="1">
    <source>
        <dbReference type="SAM" id="MobiDB-lite"/>
    </source>
</evidence>
<name>A0AAD2G0M2_9STRA</name>
<feature type="compositionally biased region" description="Acidic residues" evidence="1">
    <location>
        <begin position="63"/>
        <end position="73"/>
    </location>
</feature>